<keyword evidence="12 13" id="KW-0472">Membrane</keyword>
<feature type="transmembrane region" description="Helical" evidence="13">
    <location>
        <begin position="323"/>
        <end position="342"/>
    </location>
</feature>
<feature type="transmembrane region" description="Helical" evidence="13">
    <location>
        <begin position="126"/>
        <end position="150"/>
    </location>
</feature>
<keyword evidence="6 13" id="KW-0349">Heme</keyword>
<evidence type="ECO:0000313" key="14">
    <source>
        <dbReference type="EMBL" id="AEB41962.1"/>
    </source>
</evidence>
<gene>
    <name evidence="14" type="primary">cydA</name>
    <name evidence="14" type="ordered locus">G5S_1045</name>
</gene>
<feature type="transmembrane region" description="Helical" evidence="13">
    <location>
        <begin position="94"/>
        <end position="114"/>
    </location>
</feature>
<dbReference type="EC" id="1.10.3.-" evidence="14"/>
<keyword evidence="10 13" id="KW-1133">Transmembrane helix</keyword>
<evidence type="ECO:0000256" key="8">
    <source>
        <dbReference type="ARBA" id="ARBA00022723"/>
    </source>
</evidence>
<feature type="transmembrane region" description="Helical" evidence="13">
    <location>
        <begin position="53"/>
        <end position="74"/>
    </location>
</feature>
<dbReference type="GO" id="GO:0005886">
    <property type="term" value="C:plasma membrane"/>
    <property type="evidence" value="ECO:0007669"/>
    <property type="project" value="UniProtKB-SubCell"/>
</dbReference>
<dbReference type="InterPro" id="IPR002585">
    <property type="entry name" value="Cyt-d_ubiquinol_oxidase_su_1"/>
</dbReference>
<sequence>MDAVILSRVQFALFIAFHYLFVPLSIGLSMMLIVMEALYLITKKTLYQQLVWFWIKIFSLTFVVGVVTGIMQIFSFGSNWSVFSEYTGNIFGTLLGSEGVFAFFLESGFLGVLLFGRHKVSNKVHFFSVCMVALGAHLSAFWIICANSWMQTPSGYEMVMHHGKLVPAITSFWKDVFSPSTLDRFTHAVLGTWLSGIFLVISVSAYYFRKQKHLEFARKGLRIGLISAAIVLPLQLLSADSSARGVAKNQPAKLAAFEGIFKTEPYSPLWVIGYVDMKKERVIGVQIPGGLSFLVHRNIKTPVIGLDQFPKEEWPNVQVVFQLYHFMVMSWGAMVVLTFIGWQAYKEKRWALSPFCLFLLTFSVLIPQACNELGWGAAEMGRQPWVVQGLLKTKDAVSPNVQAKHILQSLIMFSIVFVCLLSLFLYLLCKKVKEGPDEKDLLDIQLP</sequence>
<dbReference type="PANTHER" id="PTHR30365:SF0">
    <property type="entry name" value="CYTOCHROME BD-I UBIQUINOL OXIDASE SUBUNIT 1"/>
    <property type="match status" value="1"/>
</dbReference>
<feature type="transmembrane region" description="Helical" evidence="13">
    <location>
        <begin position="12"/>
        <end position="41"/>
    </location>
</feature>
<evidence type="ECO:0000256" key="3">
    <source>
        <dbReference type="ARBA" id="ARBA00022448"/>
    </source>
</evidence>
<dbReference type="GO" id="GO:0009055">
    <property type="term" value="F:electron transfer activity"/>
    <property type="evidence" value="ECO:0007669"/>
    <property type="project" value="UniProtKB-UniRule"/>
</dbReference>
<dbReference type="Proteomes" id="UP000008305">
    <property type="component" value="Chromosome"/>
</dbReference>
<protein>
    <submittedName>
        <fullName evidence="14">Cytochrome oxidase chain I</fullName>
        <ecNumber evidence="14">1.10.3.-</ecNumber>
    </submittedName>
</protein>
<dbReference type="GO" id="GO:0070069">
    <property type="term" value="C:cytochrome complex"/>
    <property type="evidence" value="ECO:0007669"/>
    <property type="project" value="UniProtKB-UniRule"/>
</dbReference>
<dbReference type="GO" id="GO:0020037">
    <property type="term" value="F:heme binding"/>
    <property type="evidence" value="ECO:0007669"/>
    <property type="project" value="TreeGrafter"/>
</dbReference>
<evidence type="ECO:0000256" key="11">
    <source>
        <dbReference type="ARBA" id="ARBA00023004"/>
    </source>
</evidence>
<dbReference type="PIRSF" id="PIRSF006446">
    <property type="entry name" value="Cyt_quinol_oxidase_1"/>
    <property type="match status" value="1"/>
</dbReference>
<dbReference type="KEGG" id="cpm:G5S_1045"/>
<evidence type="ECO:0000256" key="1">
    <source>
        <dbReference type="ARBA" id="ARBA00004429"/>
    </source>
</evidence>
<keyword evidence="3 13" id="KW-0813">Transport</keyword>
<keyword evidence="7 13" id="KW-0812">Transmembrane</keyword>
<keyword evidence="14" id="KW-0560">Oxidoreductase</keyword>
<dbReference type="GO" id="GO:0046872">
    <property type="term" value="F:metal ion binding"/>
    <property type="evidence" value="ECO:0007669"/>
    <property type="project" value="UniProtKB-UniRule"/>
</dbReference>
<dbReference type="PANTHER" id="PTHR30365">
    <property type="entry name" value="CYTOCHROME D UBIQUINOL OXIDASE"/>
    <property type="match status" value="1"/>
</dbReference>
<proteinExistence type="inferred from homology"/>
<evidence type="ECO:0000256" key="7">
    <source>
        <dbReference type="ARBA" id="ARBA00022692"/>
    </source>
</evidence>
<dbReference type="GO" id="GO:0016682">
    <property type="term" value="F:oxidoreductase activity, acting on diphenols and related substances as donors, oxygen as acceptor"/>
    <property type="evidence" value="ECO:0007669"/>
    <property type="project" value="TreeGrafter"/>
</dbReference>
<name>A0AA34RDX8_CHLPE</name>
<evidence type="ECO:0000256" key="5">
    <source>
        <dbReference type="ARBA" id="ARBA00022519"/>
    </source>
</evidence>
<keyword evidence="8 13" id="KW-0479">Metal-binding</keyword>
<keyword evidence="4 13" id="KW-1003">Cell membrane</keyword>
<evidence type="ECO:0000256" key="9">
    <source>
        <dbReference type="ARBA" id="ARBA00022982"/>
    </source>
</evidence>
<feature type="transmembrane region" description="Helical" evidence="13">
    <location>
        <begin position="406"/>
        <end position="429"/>
    </location>
</feature>
<evidence type="ECO:0000256" key="4">
    <source>
        <dbReference type="ARBA" id="ARBA00022475"/>
    </source>
</evidence>
<keyword evidence="15" id="KW-1185">Reference proteome</keyword>
<keyword evidence="11 13" id="KW-0408">Iron</keyword>
<evidence type="ECO:0000256" key="13">
    <source>
        <dbReference type="PIRNR" id="PIRNR006446"/>
    </source>
</evidence>
<evidence type="ECO:0000313" key="15">
    <source>
        <dbReference type="Proteomes" id="UP000008305"/>
    </source>
</evidence>
<dbReference type="AlphaFoldDB" id="A0AA34RDX8"/>
<reference evidence="14 15" key="1">
    <citation type="journal article" date="2011" name="J. Bacteriol.">
        <title>Genome sequence of the obligate intracellular animal pathogen Chlamydia pecorum E58.</title>
        <authorList>
            <person name="Mojica S."/>
            <person name="Huot Creasy H."/>
            <person name="Daugherty S."/>
            <person name="Read T.D."/>
            <person name="Kim T."/>
            <person name="Kaltenboeck B."/>
            <person name="Bavoil P."/>
            <person name="Myers G.S."/>
        </authorList>
    </citation>
    <scope>NUCLEOTIDE SEQUENCE [LARGE SCALE GENOMIC DNA]</scope>
    <source>
        <strain evidence="14 15">E58</strain>
    </source>
</reference>
<dbReference type="RefSeq" id="WP_013713040.1">
    <property type="nucleotide sequence ID" value="NC_015408.1"/>
</dbReference>
<feature type="transmembrane region" description="Helical" evidence="13">
    <location>
        <begin position="349"/>
        <end position="366"/>
    </location>
</feature>
<accession>A0AA34RDX8</accession>
<evidence type="ECO:0000256" key="12">
    <source>
        <dbReference type="ARBA" id="ARBA00023136"/>
    </source>
</evidence>
<feature type="transmembrane region" description="Helical" evidence="13">
    <location>
        <begin position="185"/>
        <end position="208"/>
    </location>
</feature>
<organism evidence="14 15">
    <name type="scientific">Chlamydia pecorum (strain ATCC VR-628 / DSM 29919 / E58)</name>
    <name type="common">Chlamydophila pecorum</name>
    <dbReference type="NCBI Taxonomy" id="331635"/>
    <lineage>
        <taxon>Bacteria</taxon>
        <taxon>Pseudomonadati</taxon>
        <taxon>Chlamydiota</taxon>
        <taxon>Chlamydiia</taxon>
        <taxon>Chlamydiales</taxon>
        <taxon>Chlamydiaceae</taxon>
        <taxon>Chlamydia/Chlamydophila group</taxon>
        <taxon>Chlamydia</taxon>
    </lineage>
</organism>
<keyword evidence="5" id="KW-0997">Cell inner membrane</keyword>
<feature type="transmembrane region" description="Helical" evidence="13">
    <location>
        <begin position="220"/>
        <end position="238"/>
    </location>
</feature>
<dbReference type="Pfam" id="PF01654">
    <property type="entry name" value="Cyt_bd_oxida_I"/>
    <property type="match status" value="1"/>
</dbReference>
<evidence type="ECO:0000256" key="6">
    <source>
        <dbReference type="ARBA" id="ARBA00022617"/>
    </source>
</evidence>
<dbReference type="EMBL" id="CP002608">
    <property type="protein sequence ID" value="AEB41962.1"/>
    <property type="molecule type" value="Genomic_DNA"/>
</dbReference>
<keyword evidence="9 13" id="KW-0249">Electron transport</keyword>
<evidence type="ECO:0000256" key="10">
    <source>
        <dbReference type="ARBA" id="ARBA00022989"/>
    </source>
</evidence>
<evidence type="ECO:0000256" key="2">
    <source>
        <dbReference type="ARBA" id="ARBA00009819"/>
    </source>
</evidence>
<comment type="similarity">
    <text evidence="2 13">Belongs to the cytochrome ubiquinol oxidase subunit 1 family.</text>
</comment>
<comment type="subcellular location">
    <subcellularLocation>
        <location evidence="1">Cell inner membrane</location>
        <topology evidence="1">Multi-pass membrane protein</topology>
    </subcellularLocation>
</comment>
<dbReference type="GO" id="GO:0019646">
    <property type="term" value="P:aerobic electron transport chain"/>
    <property type="evidence" value="ECO:0007669"/>
    <property type="project" value="InterPro"/>
</dbReference>